<keyword evidence="1" id="KW-0472">Membrane</keyword>
<organism evidence="2 3">
    <name type="scientific">Gelidibacter algens</name>
    <dbReference type="NCBI Taxonomy" id="49280"/>
    <lineage>
        <taxon>Bacteria</taxon>
        <taxon>Pseudomonadati</taxon>
        <taxon>Bacteroidota</taxon>
        <taxon>Flavobacteriia</taxon>
        <taxon>Flavobacteriales</taxon>
        <taxon>Flavobacteriaceae</taxon>
        <taxon>Gelidibacter</taxon>
    </lineage>
</organism>
<keyword evidence="1" id="KW-1133">Transmembrane helix</keyword>
<keyword evidence="3" id="KW-1185">Reference proteome</keyword>
<gene>
    <name evidence="2" type="ORF">LX77_02942</name>
</gene>
<dbReference type="AlphaFoldDB" id="A0A1A7R749"/>
<evidence type="ECO:0000313" key="2">
    <source>
        <dbReference type="EMBL" id="RAJ20948.1"/>
    </source>
</evidence>
<dbReference type="Proteomes" id="UP000248987">
    <property type="component" value="Unassembled WGS sequence"/>
</dbReference>
<evidence type="ECO:0000313" key="3">
    <source>
        <dbReference type="Proteomes" id="UP000248987"/>
    </source>
</evidence>
<dbReference type="STRING" id="49280.A9996_00865"/>
<protein>
    <submittedName>
        <fullName evidence="2">Uncharacterized protein</fullName>
    </submittedName>
</protein>
<comment type="caution">
    <text evidence="2">The sequence shown here is derived from an EMBL/GenBank/DDBJ whole genome shotgun (WGS) entry which is preliminary data.</text>
</comment>
<name>A0A1A7R749_9FLAO</name>
<dbReference type="EMBL" id="QLLQ01000013">
    <property type="protein sequence ID" value="RAJ20948.1"/>
    <property type="molecule type" value="Genomic_DNA"/>
</dbReference>
<reference evidence="2 3" key="1">
    <citation type="submission" date="2018-06" db="EMBL/GenBank/DDBJ databases">
        <title>Genomic Encyclopedia of Archaeal and Bacterial Type Strains, Phase II (KMG-II): from individual species to whole genera.</title>
        <authorList>
            <person name="Goeker M."/>
        </authorList>
    </citation>
    <scope>NUCLEOTIDE SEQUENCE [LARGE SCALE GENOMIC DNA]</scope>
    <source>
        <strain evidence="2 3">DSM 12408</strain>
    </source>
</reference>
<keyword evidence="1" id="KW-0812">Transmembrane</keyword>
<accession>A0A1A7R749</accession>
<evidence type="ECO:0000256" key="1">
    <source>
        <dbReference type="SAM" id="Phobius"/>
    </source>
</evidence>
<proteinExistence type="predicted"/>
<dbReference type="OrthoDB" id="1452707at2"/>
<feature type="transmembrane region" description="Helical" evidence="1">
    <location>
        <begin position="18"/>
        <end position="35"/>
    </location>
</feature>
<sequence>MLTKRKSKPQMPFSKSKILPIIGLVTLLFFITISYFENHVFFDKLITCSLILGMVYFARTLGESNENEPSSDI</sequence>
<dbReference type="RefSeq" id="WP_066429855.1">
    <property type="nucleotide sequence ID" value="NZ_LZRN01000001.1"/>
</dbReference>